<protein>
    <submittedName>
        <fullName evidence="1">Uncharacterized protein</fullName>
    </submittedName>
</protein>
<dbReference type="RefSeq" id="WP_343844082.1">
    <property type="nucleotide sequence ID" value="NZ_BAAADO010000012.1"/>
</dbReference>
<evidence type="ECO:0000313" key="1">
    <source>
        <dbReference type="EMBL" id="GAA0504572.1"/>
    </source>
</evidence>
<proteinExistence type="predicted"/>
<evidence type="ECO:0000313" key="2">
    <source>
        <dbReference type="Proteomes" id="UP001500880"/>
    </source>
</evidence>
<accession>A0ABN1BSY4</accession>
<comment type="caution">
    <text evidence="1">The sequence shown here is derived from an EMBL/GenBank/DDBJ whole genome shotgun (WGS) entry which is preliminary data.</text>
</comment>
<sequence length="570" mass="67326">MATNSFEKLKFHLKEMFHYNENDLDFGVFKLLKLKQKEIDRFIESDEEDSLRKTIEKTLSEITNDQMASQQFIVENFVNEKGGPDEQDLIKDVPSNYQRIVQFVNYKNPENKKEILEALETLKNSNSSRIESELEDKIYNYILNFFENYYNNGDFGYNSKIVSDYKIQYDSDYDGSDKLFHWKNKGNIYIKTAEGFNNVKFNIDNKVIEYRFESSSEGEEFTHNNNKSGQVKHYEFQRIEKIDDVYRVIFNLSKKSTPKDNIYKAILNEVFNYEEDCDVYLYKNDKKKSLIFNNLEGNYNKIQNGQLKGISKLYIKKDKYLSELVKHDKFKTLGSNNEKRKEALKDDQLMNLVYKLDENLNKFYVGNDSDYFIHQDLKGFLTKEKEKYIKNIIFSDLDHIFHANQDNTTVIIGKAFNNVVDQIIDFLDAIESFQKNLFKMKKKILSTNFLISLDKVPNEIYGEILKEESIIKEFKQEYNTPIKNISDLESNNQLVLDTKLIENENLRRKVISSINKIDENTNALLINSENFQGLNVLKDKFYQQIKCIYIVIHSLLKRCPLSIHRMILIG</sequence>
<dbReference type="Proteomes" id="UP001500880">
    <property type="component" value="Unassembled WGS sequence"/>
</dbReference>
<gene>
    <name evidence="1" type="ORF">GCM10008986_35160</name>
</gene>
<reference evidence="1 2" key="1">
    <citation type="journal article" date="2019" name="Int. J. Syst. Evol. Microbiol.">
        <title>The Global Catalogue of Microorganisms (GCM) 10K type strain sequencing project: providing services to taxonomists for standard genome sequencing and annotation.</title>
        <authorList>
            <consortium name="The Broad Institute Genomics Platform"/>
            <consortium name="The Broad Institute Genome Sequencing Center for Infectious Disease"/>
            <person name="Wu L."/>
            <person name="Ma J."/>
        </authorList>
    </citation>
    <scope>NUCLEOTIDE SEQUENCE [LARGE SCALE GENOMIC DNA]</scope>
    <source>
        <strain evidence="1 2">JCM 12389</strain>
    </source>
</reference>
<organism evidence="1 2">
    <name type="scientific">Salinibacillus aidingensis</name>
    <dbReference type="NCBI Taxonomy" id="237684"/>
    <lineage>
        <taxon>Bacteria</taxon>
        <taxon>Bacillati</taxon>
        <taxon>Bacillota</taxon>
        <taxon>Bacilli</taxon>
        <taxon>Bacillales</taxon>
        <taxon>Bacillaceae</taxon>
        <taxon>Salinibacillus</taxon>
    </lineage>
</organism>
<name>A0ABN1BSY4_9BACI</name>
<dbReference type="EMBL" id="BAAADO010000012">
    <property type="protein sequence ID" value="GAA0504572.1"/>
    <property type="molecule type" value="Genomic_DNA"/>
</dbReference>
<keyword evidence="2" id="KW-1185">Reference proteome</keyword>